<evidence type="ECO:0000313" key="2">
    <source>
        <dbReference type="EMBL" id="KAF0414450.1"/>
    </source>
</evidence>
<evidence type="ECO:0000313" key="3">
    <source>
        <dbReference type="Proteomes" id="UP000439903"/>
    </source>
</evidence>
<proteinExistence type="predicted"/>
<sequence length="70" mass="7947">MVDNSDKIGTNDTDINLDNLEYYHNSDFETTYIDWGQDNLSESSSILPHLSATTETPPRTLENKEKGIKL</sequence>
<gene>
    <name evidence="2" type="ORF">F8M41_007693</name>
</gene>
<reference evidence="2 3" key="1">
    <citation type="journal article" date="2019" name="Environ. Microbiol.">
        <title>At the nexus of three kingdoms: the genome of the mycorrhizal fungus Gigaspora margarita provides insights into plant, endobacterial and fungal interactions.</title>
        <authorList>
            <person name="Venice F."/>
            <person name="Ghignone S."/>
            <person name="Salvioli di Fossalunga A."/>
            <person name="Amselem J."/>
            <person name="Novero M."/>
            <person name="Xianan X."/>
            <person name="Sedzielewska Toro K."/>
            <person name="Morin E."/>
            <person name="Lipzen A."/>
            <person name="Grigoriev I.V."/>
            <person name="Henrissat B."/>
            <person name="Martin F.M."/>
            <person name="Bonfante P."/>
        </authorList>
    </citation>
    <scope>NUCLEOTIDE SEQUENCE [LARGE SCALE GENOMIC DNA]</scope>
    <source>
        <strain evidence="2 3">BEG34</strain>
    </source>
</reference>
<feature type="compositionally biased region" description="Basic and acidic residues" evidence="1">
    <location>
        <begin position="61"/>
        <end position="70"/>
    </location>
</feature>
<feature type="compositionally biased region" description="Polar residues" evidence="1">
    <location>
        <begin position="47"/>
        <end position="57"/>
    </location>
</feature>
<organism evidence="2 3">
    <name type="scientific">Gigaspora margarita</name>
    <dbReference type="NCBI Taxonomy" id="4874"/>
    <lineage>
        <taxon>Eukaryota</taxon>
        <taxon>Fungi</taxon>
        <taxon>Fungi incertae sedis</taxon>
        <taxon>Mucoromycota</taxon>
        <taxon>Glomeromycotina</taxon>
        <taxon>Glomeromycetes</taxon>
        <taxon>Diversisporales</taxon>
        <taxon>Gigasporaceae</taxon>
        <taxon>Gigaspora</taxon>
    </lineage>
</organism>
<dbReference type="Proteomes" id="UP000439903">
    <property type="component" value="Unassembled WGS sequence"/>
</dbReference>
<dbReference type="OrthoDB" id="10456608at2759"/>
<comment type="caution">
    <text evidence="2">The sequence shown here is derived from an EMBL/GenBank/DDBJ whole genome shotgun (WGS) entry which is preliminary data.</text>
</comment>
<dbReference type="AlphaFoldDB" id="A0A8H4A2W1"/>
<accession>A0A8H4A2W1</accession>
<name>A0A8H4A2W1_GIGMA</name>
<evidence type="ECO:0000256" key="1">
    <source>
        <dbReference type="SAM" id="MobiDB-lite"/>
    </source>
</evidence>
<dbReference type="EMBL" id="WTPW01001786">
    <property type="protein sequence ID" value="KAF0414450.1"/>
    <property type="molecule type" value="Genomic_DNA"/>
</dbReference>
<keyword evidence="3" id="KW-1185">Reference proteome</keyword>
<protein>
    <submittedName>
        <fullName evidence="2">Uncharacterized protein</fullName>
    </submittedName>
</protein>
<feature type="region of interest" description="Disordered" evidence="1">
    <location>
        <begin position="47"/>
        <end position="70"/>
    </location>
</feature>